<dbReference type="HAMAP" id="MF_01092">
    <property type="entry name" value="ZapD"/>
    <property type="match status" value="1"/>
</dbReference>
<protein>
    <recommendedName>
        <fullName evidence="5">Cell division protein ZapD</fullName>
    </recommendedName>
    <alternativeName>
        <fullName evidence="5">Z ring-associated protein D</fullName>
    </alternativeName>
</protein>
<dbReference type="PANTHER" id="PTHR39455">
    <property type="entry name" value="CELL DIVISION PROTEIN ZAPD"/>
    <property type="match status" value="1"/>
</dbReference>
<evidence type="ECO:0000256" key="3">
    <source>
        <dbReference type="ARBA" id="ARBA00023210"/>
    </source>
</evidence>
<keyword evidence="1 5" id="KW-0963">Cytoplasm</keyword>
<dbReference type="SUPFAM" id="SSF160950">
    <property type="entry name" value="YacF-like"/>
    <property type="match status" value="1"/>
</dbReference>
<dbReference type="PANTHER" id="PTHR39455:SF1">
    <property type="entry name" value="CELL DIVISION PROTEIN ZAPD"/>
    <property type="match status" value="1"/>
</dbReference>
<dbReference type="Proteomes" id="UP000218160">
    <property type="component" value="Chromosome 1"/>
</dbReference>
<dbReference type="AlphaFoldDB" id="A0A291B7G1"/>
<dbReference type="InterPro" id="IPR027462">
    <property type="entry name" value="ZapD_C"/>
</dbReference>
<evidence type="ECO:0000256" key="1">
    <source>
        <dbReference type="ARBA" id="ARBA00022490"/>
    </source>
</evidence>
<comment type="similarity">
    <text evidence="5">Belongs to the ZapD family.</text>
</comment>
<keyword evidence="3 5" id="KW-0717">Septation</keyword>
<dbReference type="GO" id="GO:0000917">
    <property type="term" value="P:division septum assembly"/>
    <property type="evidence" value="ECO:0007669"/>
    <property type="project" value="UniProtKB-KW"/>
</dbReference>
<dbReference type="EMBL" id="CP020660">
    <property type="protein sequence ID" value="ATF08942.1"/>
    <property type="molecule type" value="Genomic_DNA"/>
</dbReference>
<keyword evidence="4 5" id="KW-0131">Cell cycle</keyword>
<sequence>MTSDTLYEHPLNEQVRVYLRLEHMMNQVIKSAVLSESGQSILFFKSLFDLMEILEQVQVKADLAKDLEKQRVKLQTWLEVPEVDKEQLMFLLAESHQFQQLLLQAPRLGQTLRDDKFLSAIRHRFSIPGGICSFDLPVFHHWLNLPLVHRQTDVITWQTSLEPLNNALTLWLRLTRGGAIMQNFTIINGFFQKDVEGASLLRIKISPDYNVFPLISGYKSRFTIRFMPFDESQTIINEMMLLLAVC</sequence>
<dbReference type="RefSeq" id="WP_096618803.1">
    <property type="nucleotide sequence ID" value="NZ_CP020660.1"/>
</dbReference>
<dbReference type="KEGG" id="elux:BTN50_0411"/>
<gene>
    <name evidence="5" type="primary">zapD</name>
    <name evidence="6" type="ORF">BTN50_0411</name>
</gene>
<name>A0A291B7G1_9GAMM</name>
<dbReference type="NCBIfam" id="NF003655">
    <property type="entry name" value="PRK05287.1-3"/>
    <property type="match status" value="1"/>
</dbReference>
<dbReference type="Pfam" id="PF07072">
    <property type="entry name" value="ZapD"/>
    <property type="match status" value="1"/>
</dbReference>
<evidence type="ECO:0000256" key="5">
    <source>
        <dbReference type="HAMAP-Rule" id="MF_01092"/>
    </source>
</evidence>
<evidence type="ECO:0000256" key="4">
    <source>
        <dbReference type="ARBA" id="ARBA00023306"/>
    </source>
</evidence>
<evidence type="ECO:0000313" key="7">
    <source>
        <dbReference type="Proteomes" id="UP000218160"/>
    </source>
</evidence>
<dbReference type="GO" id="GO:0005737">
    <property type="term" value="C:cytoplasm"/>
    <property type="evidence" value="ECO:0007669"/>
    <property type="project" value="UniProtKB-SubCell"/>
</dbReference>
<evidence type="ECO:0000313" key="6">
    <source>
        <dbReference type="EMBL" id="ATF08942.1"/>
    </source>
</evidence>
<dbReference type="GO" id="GO:0043093">
    <property type="term" value="P:FtsZ-dependent cytokinesis"/>
    <property type="evidence" value="ECO:0007669"/>
    <property type="project" value="UniProtKB-UniRule"/>
</dbReference>
<comment type="subunit">
    <text evidence="5">Interacts with FtsZ.</text>
</comment>
<proteinExistence type="inferred from homology"/>
<dbReference type="InterPro" id="IPR036268">
    <property type="entry name" value="ZapD_sf"/>
</dbReference>
<dbReference type="OrthoDB" id="5294622at2"/>
<keyword evidence="2 5" id="KW-0132">Cell division</keyword>
<dbReference type="Gene3D" id="2.60.440.10">
    <property type="entry name" value="YacF-like domains"/>
    <property type="match status" value="1"/>
</dbReference>
<accession>A0A291B7G1</accession>
<organism evidence="6 7">
    <name type="scientific">Candidatus Enterovibrio altilux</name>
    <dbReference type="NCBI Taxonomy" id="1927128"/>
    <lineage>
        <taxon>Bacteria</taxon>
        <taxon>Pseudomonadati</taxon>
        <taxon>Pseudomonadota</taxon>
        <taxon>Gammaproteobacteria</taxon>
        <taxon>Vibrionales</taxon>
        <taxon>Vibrionaceae</taxon>
        <taxon>Enterovibrio</taxon>
    </lineage>
</organism>
<dbReference type="InterPro" id="IPR009777">
    <property type="entry name" value="ZapD"/>
</dbReference>
<comment type="function">
    <text evidence="5">Cell division factor that enhances FtsZ-ring assembly. Directly interacts with FtsZ and promotes bundling of FtsZ protofilaments, with a reduction in FtsZ GTPase activity.</text>
</comment>
<dbReference type="Gene3D" id="1.10.3900.10">
    <property type="entry name" value="YacF-like"/>
    <property type="match status" value="1"/>
</dbReference>
<comment type="subcellular location">
    <subcellularLocation>
        <location evidence="5">Cytoplasm</location>
    </subcellularLocation>
    <text evidence="5">Localizes to mid-cell in an FtsZ-dependent manner.</text>
</comment>
<dbReference type="GO" id="GO:0032153">
    <property type="term" value="C:cell division site"/>
    <property type="evidence" value="ECO:0007669"/>
    <property type="project" value="TreeGrafter"/>
</dbReference>
<reference evidence="7" key="1">
    <citation type="submission" date="2017-04" db="EMBL/GenBank/DDBJ databases">
        <title>Genome evolution of the luminous symbionts of deep sea anglerfish.</title>
        <authorList>
            <person name="Hendry T.A."/>
        </authorList>
    </citation>
    <scope>NUCLEOTIDE SEQUENCE [LARGE SCALE GENOMIC DNA]</scope>
</reference>
<keyword evidence="7" id="KW-1185">Reference proteome</keyword>
<evidence type="ECO:0000256" key="2">
    <source>
        <dbReference type="ARBA" id="ARBA00022618"/>
    </source>
</evidence>